<feature type="domain" description="4Fe-4S Mo/W bis-MGD-type" evidence="11">
    <location>
        <begin position="7"/>
        <end position="63"/>
    </location>
</feature>
<keyword evidence="9" id="KW-0411">Iron-sulfur</keyword>
<accession>A0A939G390</accession>
<dbReference type="SUPFAM" id="SSF50692">
    <property type="entry name" value="ADC-like"/>
    <property type="match status" value="1"/>
</dbReference>
<name>A0A939G390_9HYPH</name>
<evidence type="ECO:0000256" key="8">
    <source>
        <dbReference type="ARBA" id="ARBA00023004"/>
    </source>
</evidence>
<dbReference type="EMBL" id="JAFMPP010000021">
    <property type="protein sequence ID" value="MBO0664427.1"/>
    <property type="molecule type" value="Genomic_DNA"/>
</dbReference>
<dbReference type="InterPro" id="IPR041957">
    <property type="entry name" value="CT_Nitrate-R-NapA-like"/>
</dbReference>
<keyword evidence="6" id="KW-0479">Metal-binding</keyword>
<keyword evidence="13" id="KW-1185">Reference proteome</keyword>
<reference evidence="12" key="1">
    <citation type="submission" date="2021-03" db="EMBL/GenBank/DDBJ databases">
        <title>Whole genome sequence of Jiella sp. CQZ9-1.</title>
        <authorList>
            <person name="Tuo L."/>
        </authorList>
    </citation>
    <scope>NUCLEOTIDE SEQUENCE</scope>
    <source>
        <strain evidence="12">CQZ9-1</strain>
    </source>
</reference>
<dbReference type="InterPro" id="IPR027467">
    <property type="entry name" value="MopterinOxRdtase_cofactor_BS"/>
</dbReference>
<dbReference type="InterPro" id="IPR007419">
    <property type="entry name" value="BFD-like_2Fe2S-bd_dom"/>
</dbReference>
<comment type="cofactor">
    <cofactor evidence="1">
        <name>Mo-bis(molybdopterin guanine dinucleotide)</name>
        <dbReference type="ChEBI" id="CHEBI:60539"/>
    </cofactor>
</comment>
<keyword evidence="7" id="KW-0560">Oxidoreductase</keyword>
<dbReference type="GO" id="GO:1990204">
    <property type="term" value="C:oxidoreductase complex"/>
    <property type="evidence" value="ECO:0007669"/>
    <property type="project" value="UniProtKB-ARBA"/>
</dbReference>
<dbReference type="PANTHER" id="PTHR43105">
    <property type="entry name" value="RESPIRATORY NITRATE REDUCTASE"/>
    <property type="match status" value="1"/>
</dbReference>
<evidence type="ECO:0000256" key="3">
    <source>
        <dbReference type="ARBA" id="ARBA00008747"/>
    </source>
</evidence>
<evidence type="ECO:0000256" key="2">
    <source>
        <dbReference type="ARBA" id="ARBA00001966"/>
    </source>
</evidence>
<dbReference type="InterPro" id="IPR041854">
    <property type="entry name" value="BFD-like_2Fe2S-bd_dom_sf"/>
</dbReference>
<dbReference type="Pfam" id="PF04324">
    <property type="entry name" value="Fer2_BFD"/>
    <property type="match status" value="1"/>
</dbReference>
<evidence type="ECO:0000256" key="4">
    <source>
        <dbReference type="ARBA" id="ARBA00022485"/>
    </source>
</evidence>
<keyword evidence="5" id="KW-0500">Molybdenum</keyword>
<dbReference type="Gene3D" id="3.40.228.10">
    <property type="entry name" value="Dimethylsulfoxide Reductase, domain 2"/>
    <property type="match status" value="1"/>
</dbReference>
<dbReference type="PROSITE" id="PS00932">
    <property type="entry name" value="MOLYBDOPTERIN_PROK_3"/>
    <property type="match status" value="1"/>
</dbReference>
<dbReference type="RefSeq" id="WP_207259345.1">
    <property type="nucleotide sequence ID" value="NZ_JAFMPP010000021.1"/>
</dbReference>
<dbReference type="PROSITE" id="PS00551">
    <property type="entry name" value="MOLYBDOPTERIN_PROK_1"/>
    <property type="match status" value="1"/>
</dbReference>
<dbReference type="InterPro" id="IPR006963">
    <property type="entry name" value="Mopterin_OxRdtase_4Fe-4S_dom"/>
</dbReference>
<dbReference type="Gene3D" id="3.40.50.740">
    <property type="match status" value="1"/>
</dbReference>
<dbReference type="GO" id="GO:0051539">
    <property type="term" value="F:4 iron, 4 sulfur cluster binding"/>
    <property type="evidence" value="ECO:0007669"/>
    <property type="project" value="UniProtKB-KW"/>
</dbReference>
<evidence type="ECO:0000256" key="6">
    <source>
        <dbReference type="ARBA" id="ARBA00022723"/>
    </source>
</evidence>
<sequence>MQAAAATKTVRTTCAYCGVGCGVLATPAVDGSVAIAGDPDHPANFGRLCSKGSALGETLGLEERLLQPQIGGVPATWDRALDMVAARFSEAVADHGPDSVAFYLSGQLLTEDYYVANKLMKGFIGSANIDTNSRLCMASAVTGHKRAFGADTVPGSYVDLEMADLVVLTGSNLAWCHPVLFQRLAAAKAARPQMQVVVIDPRRTATCEIADAHLAIAADGDVALFVGLLNALVKEGAIDRDYIERHTLGFSDAARAAQTMSVRKVAAETGLGEAEIGDFFELFVRSERVVTIYSQGVNQSCSGSDKVNAIINCHLATGRIGRPGMGPFSVTGQPNAMGGREVGGLSNMLAAHMALEDAADRARVQAFWRAPRIADHAGLKAVELFDAVADGRIKALWIAGTNPVVSMARSGQVERALARCPFVVVSEVIAKTDTAAFGDVLLPAAAWGEKNGTVTNSERRISRQRPFLACPGEARPDWAIFADVARRMGFEGFDYQTAAEIFDEHARLSAVENHGSRDFEIGGLSGLTEAEYDALAPIQWPVRARRDRQETRDSRFFAEGGFFHSDGRARFVVTDPPVAATLAGKLVLNTGRLRDHWHTMTRTGLSARLSAHIAEPFAELNPRDAANFGIKEADLVRVMSPQGEAIVRALITERQRLGSVFVPMHWTRRFAPSGRIGAVTHAARDPLSGQPALKTTKVTIKRFEAAWHAFAIMRARPDIDRLAGEVAYIAAARTQDGWRVELAGEAALADPAAFGQTLTGDPDAETVIYRDRKTGTARVAMFRNGRLLGALYLSRSPVEVSRNWAVMQLTLSEHDAGNRSRLLAGRGGADRPDPGATICACFSVGANQIAALVASGEATTVEAVGNALRAGTNCGSCRSEIKTIIDDVRLGLSA</sequence>
<dbReference type="SMART" id="SM00926">
    <property type="entry name" value="Molybdop_Fe4S4"/>
    <property type="match status" value="1"/>
</dbReference>
<protein>
    <submittedName>
        <fullName evidence="12">Molybdopterin-dependent oxidoreductase</fullName>
    </submittedName>
</protein>
<dbReference type="SUPFAM" id="SSF53706">
    <property type="entry name" value="Formate dehydrogenase/DMSO reductase, domains 1-3"/>
    <property type="match status" value="1"/>
</dbReference>
<dbReference type="InterPro" id="IPR006657">
    <property type="entry name" value="MoPterin_dinucl-bd_dom"/>
</dbReference>
<dbReference type="InterPro" id="IPR009010">
    <property type="entry name" value="Asp_de-COase-like_dom_sf"/>
</dbReference>
<dbReference type="Pfam" id="PF04879">
    <property type="entry name" value="Molybdop_Fe4S4"/>
    <property type="match status" value="1"/>
</dbReference>
<evidence type="ECO:0000259" key="11">
    <source>
        <dbReference type="PROSITE" id="PS51669"/>
    </source>
</evidence>
<proteinExistence type="inferred from homology"/>
<dbReference type="CDD" id="cd02791">
    <property type="entry name" value="MopB_CT_Nitrate-R-NapA-like"/>
    <property type="match status" value="1"/>
</dbReference>
<evidence type="ECO:0000256" key="1">
    <source>
        <dbReference type="ARBA" id="ARBA00001942"/>
    </source>
</evidence>
<dbReference type="GO" id="GO:0016020">
    <property type="term" value="C:membrane"/>
    <property type="evidence" value="ECO:0007669"/>
    <property type="project" value="TreeGrafter"/>
</dbReference>
<evidence type="ECO:0000313" key="12">
    <source>
        <dbReference type="EMBL" id="MBO0664427.1"/>
    </source>
</evidence>
<keyword evidence="8" id="KW-0408">Iron</keyword>
<dbReference type="GO" id="GO:0045333">
    <property type="term" value="P:cellular respiration"/>
    <property type="evidence" value="ECO:0007669"/>
    <property type="project" value="UniProtKB-ARBA"/>
</dbReference>
<dbReference type="Gene3D" id="2.20.25.90">
    <property type="entry name" value="ADC-like domains"/>
    <property type="match status" value="1"/>
</dbReference>
<dbReference type="AlphaFoldDB" id="A0A939G390"/>
<dbReference type="Gene3D" id="2.40.40.20">
    <property type="match status" value="1"/>
</dbReference>
<dbReference type="Proteomes" id="UP000664122">
    <property type="component" value="Unassembled WGS sequence"/>
</dbReference>
<evidence type="ECO:0000256" key="7">
    <source>
        <dbReference type="ARBA" id="ARBA00023002"/>
    </source>
</evidence>
<dbReference type="InterPro" id="IPR050123">
    <property type="entry name" value="Prok_molybdopt-oxidoreductase"/>
</dbReference>
<dbReference type="PROSITE" id="PS51669">
    <property type="entry name" value="4FE4S_MOW_BIS_MGD"/>
    <property type="match status" value="1"/>
</dbReference>
<evidence type="ECO:0000256" key="10">
    <source>
        <dbReference type="ARBA" id="ARBA00023063"/>
    </source>
</evidence>
<dbReference type="Pfam" id="PF00384">
    <property type="entry name" value="Molybdopterin"/>
    <property type="match status" value="1"/>
</dbReference>
<dbReference type="PANTHER" id="PTHR43105:SF9">
    <property type="entry name" value="NADPH-FE(3+) OXIDOREDUCTASE SUBUNIT ALPHA"/>
    <property type="match status" value="1"/>
</dbReference>
<evidence type="ECO:0000256" key="9">
    <source>
        <dbReference type="ARBA" id="ARBA00023014"/>
    </source>
</evidence>
<evidence type="ECO:0000256" key="5">
    <source>
        <dbReference type="ARBA" id="ARBA00022505"/>
    </source>
</evidence>
<dbReference type="GO" id="GO:0016491">
    <property type="term" value="F:oxidoreductase activity"/>
    <property type="evidence" value="ECO:0007669"/>
    <property type="project" value="UniProtKB-KW"/>
</dbReference>
<comment type="similarity">
    <text evidence="3">Belongs to the prokaryotic molybdopterin-containing oxidoreductase family. NasA/NapA/NarB subfamily.</text>
</comment>
<keyword evidence="4" id="KW-0004">4Fe-4S</keyword>
<comment type="caution">
    <text evidence="12">The sequence shown here is derived from an EMBL/GenBank/DDBJ whole genome shotgun (WGS) entry which is preliminary data.</text>
</comment>
<dbReference type="InterPro" id="IPR006655">
    <property type="entry name" value="Mopterin_OxRdtase_prok_CS"/>
</dbReference>
<dbReference type="Pfam" id="PF01568">
    <property type="entry name" value="Molydop_binding"/>
    <property type="match status" value="1"/>
</dbReference>
<gene>
    <name evidence="12" type="ORF">J1C48_17775</name>
</gene>
<keyword evidence="10" id="KW-0534">Nitrate assimilation</keyword>
<dbReference type="GO" id="GO:0046872">
    <property type="term" value="F:metal ion binding"/>
    <property type="evidence" value="ECO:0007669"/>
    <property type="project" value="UniProtKB-KW"/>
</dbReference>
<dbReference type="Gene3D" id="1.10.10.1100">
    <property type="entry name" value="BFD-like [2Fe-2S]-binding domain"/>
    <property type="match status" value="1"/>
</dbReference>
<dbReference type="GO" id="GO:0042128">
    <property type="term" value="P:nitrate assimilation"/>
    <property type="evidence" value="ECO:0007669"/>
    <property type="project" value="UniProtKB-KW"/>
</dbReference>
<organism evidence="12 13">
    <name type="scientific">Jiella flava</name>
    <dbReference type="NCBI Taxonomy" id="2816857"/>
    <lineage>
        <taxon>Bacteria</taxon>
        <taxon>Pseudomonadati</taxon>
        <taxon>Pseudomonadota</taxon>
        <taxon>Alphaproteobacteria</taxon>
        <taxon>Hyphomicrobiales</taxon>
        <taxon>Aurantimonadaceae</taxon>
        <taxon>Jiella</taxon>
    </lineage>
</organism>
<dbReference type="InterPro" id="IPR006656">
    <property type="entry name" value="Mopterin_OxRdtase"/>
</dbReference>
<dbReference type="CDD" id="cd02754">
    <property type="entry name" value="MopB_Nitrate-R-NapA-like"/>
    <property type="match status" value="1"/>
</dbReference>
<comment type="cofactor">
    <cofactor evidence="2">
        <name>[4Fe-4S] cluster</name>
        <dbReference type="ChEBI" id="CHEBI:49883"/>
    </cofactor>
</comment>
<dbReference type="GO" id="GO:0043546">
    <property type="term" value="F:molybdopterin cofactor binding"/>
    <property type="evidence" value="ECO:0007669"/>
    <property type="project" value="InterPro"/>
</dbReference>
<evidence type="ECO:0000313" key="13">
    <source>
        <dbReference type="Proteomes" id="UP000664122"/>
    </source>
</evidence>